<evidence type="ECO:0000313" key="2">
    <source>
        <dbReference type="EMBL" id="KAF7305440.1"/>
    </source>
</evidence>
<feature type="region of interest" description="Disordered" evidence="1">
    <location>
        <begin position="1"/>
        <end position="61"/>
    </location>
</feature>
<protein>
    <submittedName>
        <fullName evidence="2">RING-type domain-containing protein</fullName>
    </submittedName>
</protein>
<feature type="compositionally biased region" description="Acidic residues" evidence="1">
    <location>
        <begin position="34"/>
        <end position="43"/>
    </location>
</feature>
<evidence type="ECO:0000256" key="1">
    <source>
        <dbReference type="SAM" id="MobiDB-lite"/>
    </source>
</evidence>
<dbReference type="Proteomes" id="UP000613580">
    <property type="component" value="Unassembled WGS sequence"/>
</dbReference>
<sequence length="148" mass="15839">MSSSGEGSGARSSPRGVKRTNAAVVPRKRQKIEESEDDIEEFPDNLTQATPPPTTQTQSTLKDEELSLAGPAPKLETEPIVITPLGILMSDLLLRANKRDDDATMIQRGAMIPGSGEARCPVCRAEIPGWDGRGGGVIGLQMRFVVNV</sequence>
<name>A0A8H6SWZ1_MYCCL</name>
<gene>
    <name evidence="2" type="ORF">HMN09_00796600</name>
</gene>
<proteinExistence type="predicted"/>
<comment type="caution">
    <text evidence="2">The sequence shown here is derived from an EMBL/GenBank/DDBJ whole genome shotgun (WGS) entry which is preliminary data.</text>
</comment>
<organism evidence="2 3">
    <name type="scientific">Mycena chlorophos</name>
    <name type="common">Agaric fungus</name>
    <name type="synonym">Agaricus chlorophos</name>
    <dbReference type="NCBI Taxonomy" id="658473"/>
    <lineage>
        <taxon>Eukaryota</taxon>
        <taxon>Fungi</taxon>
        <taxon>Dikarya</taxon>
        <taxon>Basidiomycota</taxon>
        <taxon>Agaricomycotina</taxon>
        <taxon>Agaricomycetes</taxon>
        <taxon>Agaricomycetidae</taxon>
        <taxon>Agaricales</taxon>
        <taxon>Marasmiineae</taxon>
        <taxon>Mycenaceae</taxon>
        <taxon>Mycena</taxon>
    </lineage>
</organism>
<feature type="compositionally biased region" description="Low complexity" evidence="1">
    <location>
        <begin position="1"/>
        <end position="15"/>
    </location>
</feature>
<dbReference type="EMBL" id="JACAZE010000010">
    <property type="protein sequence ID" value="KAF7305440.1"/>
    <property type="molecule type" value="Genomic_DNA"/>
</dbReference>
<reference evidence="2" key="1">
    <citation type="submission" date="2020-05" db="EMBL/GenBank/DDBJ databases">
        <title>Mycena genomes resolve the evolution of fungal bioluminescence.</title>
        <authorList>
            <person name="Tsai I.J."/>
        </authorList>
    </citation>
    <scope>NUCLEOTIDE SEQUENCE</scope>
    <source>
        <strain evidence="2">110903Hualien_Pintung</strain>
    </source>
</reference>
<evidence type="ECO:0000313" key="3">
    <source>
        <dbReference type="Proteomes" id="UP000613580"/>
    </source>
</evidence>
<dbReference type="OrthoDB" id="6270329at2759"/>
<dbReference type="AlphaFoldDB" id="A0A8H6SWZ1"/>
<accession>A0A8H6SWZ1</accession>
<keyword evidence="3" id="KW-1185">Reference proteome</keyword>